<proteinExistence type="predicted"/>
<evidence type="ECO:0000313" key="1">
    <source>
        <dbReference type="EMBL" id="KAK7027677.1"/>
    </source>
</evidence>
<comment type="caution">
    <text evidence="1">The sequence shown here is derived from an EMBL/GenBank/DDBJ whole genome shotgun (WGS) entry which is preliminary data.</text>
</comment>
<keyword evidence="2" id="KW-1185">Reference proteome</keyword>
<sequence length="197" mass="21976">MDQDVSDSEVVDWLDGHSSSTLPALRMQAAAKTPSWRLSEKRLRRLRNLARNVVVVQPVSVEPQSRDAVQSSLKIHHVPGLQTLQGPEALSSFIGDQSPHFHGTLYESNPNTIQWYFEAFSSRAPDDVTCNRLATCIFGVPVYGPLILVKNAPEGTIYNAGMTKLEVAKLLWYYFRSGQSPSEVSSARNFERLITKS</sequence>
<dbReference type="Proteomes" id="UP001362999">
    <property type="component" value="Unassembled WGS sequence"/>
</dbReference>
<protein>
    <submittedName>
        <fullName evidence="1">Uncharacterized protein</fullName>
    </submittedName>
</protein>
<organism evidence="1 2">
    <name type="scientific">Favolaschia claudopus</name>
    <dbReference type="NCBI Taxonomy" id="2862362"/>
    <lineage>
        <taxon>Eukaryota</taxon>
        <taxon>Fungi</taxon>
        <taxon>Dikarya</taxon>
        <taxon>Basidiomycota</taxon>
        <taxon>Agaricomycotina</taxon>
        <taxon>Agaricomycetes</taxon>
        <taxon>Agaricomycetidae</taxon>
        <taxon>Agaricales</taxon>
        <taxon>Marasmiineae</taxon>
        <taxon>Mycenaceae</taxon>
        <taxon>Favolaschia</taxon>
    </lineage>
</organism>
<dbReference type="EMBL" id="JAWWNJ010000029">
    <property type="protein sequence ID" value="KAK7027677.1"/>
    <property type="molecule type" value="Genomic_DNA"/>
</dbReference>
<evidence type="ECO:0000313" key="2">
    <source>
        <dbReference type="Proteomes" id="UP001362999"/>
    </source>
</evidence>
<dbReference type="AlphaFoldDB" id="A0AAW0BNS3"/>
<name>A0AAW0BNS3_9AGAR</name>
<accession>A0AAW0BNS3</accession>
<reference evidence="1 2" key="1">
    <citation type="journal article" date="2024" name="J Genomics">
        <title>Draft genome sequencing and assembly of Favolaschia claudopus CIRM-BRFM 2984 isolated from oak limbs.</title>
        <authorList>
            <person name="Navarro D."/>
            <person name="Drula E."/>
            <person name="Chaduli D."/>
            <person name="Cazenave R."/>
            <person name="Ahrendt S."/>
            <person name="Wang J."/>
            <person name="Lipzen A."/>
            <person name="Daum C."/>
            <person name="Barry K."/>
            <person name="Grigoriev I.V."/>
            <person name="Favel A."/>
            <person name="Rosso M.N."/>
            <person name="Martin F."/>
        </authorList>
    </citation>
    <scope>NUCLEOTIDE SEQUENCE [LARGE SCALE GENOMIC DNA]</scope>
    <source>
        <strain evidence="1 2">CIRM-BRFM 2984</strain>
    </source>
</reference>
<gene>
    <name evidence="1" type="ORF">R3P38DRAFT_2776737</name>
</gene>